<gene>
    <name evidence="1" type="ORF">ElyMa_000063600</name>
</gene>
<organism evidence="1 2">
    <name type="scientific">Elysia marginata</name>
    <dbReference type="NCBI Taxonomy" id="1093978"/>
    <lineage>
        <taxon>Eukaryota</taxon>
        <taxon>Metazoa</taxon>
        <taxon>Spiralia</taxon>
        <taxon>Lophotrochozoa</taxon>
        <taxon>Mollusca</taxon>
        <taxon>Gastropoda</taxon>
        <taxon>Heterobranchia</taxon>
        <taxon>Euthyneura</taxon>
        <taxon>Panpulmonata</taxon>
        <taxon>Sacoglossa</taxon>
        <taxon>Placobranchoidea</taxon>
        <taxon>Plakobranchidae</taxon>
        <taxon>Elysia</taxon>
    </lineage>
</organism>
<evidence type="ECO:0000313" key="2">
    <source>
        <dbReference type="Proteomes" id="UP000762676"/>
    </source>
</evidence>
<evidence type="ECO:0000313" key="1">
    <source>
        <dbReference type="EMBL" id="GFR59816.1"/>
    </source>
</evidence>
<accession>A0AAV4EH54</accession>
<sequence length="120" mass="13801">YFKQLSHVNHVLMLARQIHDDIRYHEKPKYLAHQVAVMFQAIQTLPSGSELLARHKTNIEENFKMLKSTIADLQEFENSLPQEVEEWLLELTSSIAGVVHSMPSQMTQELRPLASVFQSG</sequence>
<comment type="caution">
    <text evidence="1">The sequence shown here is derived from an EMBL/GenBank/DDBJ whole genome shotgun (WGS) entry which is preliminary data.</text>
</comment>
<keyword evidence="2" id="KW-1185">Reference proteome</keyword>
<reference evidence="1 2" key="1">
    <citation type="journal article" date="2021" name="Elife">
        <title>Chloroplast acquisition without the gene transfer in kleptoplastic sea slugs, Plakobranchus ocellatus.</title>
        <authorList>
            <person name="Maeda T."/>
            <person name="Takahashi S."/>
            <person name="Yoshida T."/>
            <person name="Shimamura S."/>
            <person name="Takaki Y."/>
            <person name="Nagai Y."/>
            <person name="Toyoda A."/>
            <person name="Suzuki Y."/>
            <person name="Arimoto A."/>
            <person name="Ishii H."/>
            <person name="Satoh N."/>
            <person name="Nishiyama T."/>
            <person name="Hasebe M."/>
            <person name="Maruyama T."/>
            <person name="Minagawa J."/>
            <person name="Obokata J."/>
            <person name="Shigenobu S."/>
        </authorList>
    </citation>
    <scope>NUCLEOTIDE SEQUENCE [LARGE SCALE GENOMIC DNA]</scope>
</reference>
<dbReference type="Proteomes" id="UP000762676">
    <property type="component" value="Unassembled WGS sequence"/>
</dbReference>
<dbReference type="EMBL" id="BMAT01000111">
    <property type="protein sequence ID" value="GFR59816.1"/>
    <property type="molecule type" value="Genomic_DNA"/>
</dbReference>
<name>A0AAV4EH54_9GAST</name>
<proteinExistence type="predicted"/>
<dbReference type="AlphaFoldDB" id="A0AAV4EH54"/>
<protein>
    <submittedName>
        <fullName evidence="1">Uncharacterized protein</fullName>
    </submittedName>
</protein>
<feature type="non-terminal residue" evidence="1">
    <location>
        <position position="1"/>
    </location>
</feature>